<evidence type="ECO:0000256" key="2">
    <source>
        <dbReference type="ARBA" id="ARBA00023002"/>
    </source>
</evidence>
<dbReference type="PRINTS" id="PR00080">
    <property type="entry name" value="SDRFAMILY"/>
</dbReference>
<proteinExistence type="inferred from homology"/>
<sequence>MPTSLAGRQALVTGGAGGLGQAIAAGLARAGARVTIADLNDPAGAQIARNLRLSGLEVRFHPLDVTRSADWDAVAAASAPQILVNCAGTTERRGLLDCDLDRCQHLFAVNVYGVMLGMRAVAGSMARSGGGSIVNIASIAGLGGHSFSVYAASKWAVRGLSRSAAMELAPLGIRVNTVCPGLVVTSMNRDQPYLDDLAAQVPLGRAGQPDEVASMVTFLASDAAAYVSGQDFVVDGGLTAGWPVPGWRAAG</sequence>
<dbReference type="OrthoDB" id="9789398at2"/>
<gene>
    <name evidence="3" type="ORF">DDE23_19410</name>
</gene>
<dbReference type="Pfam" id="PF13561">
    <property type="entry name" value="adh_short_C2"/>
    <property type="match status" value="1"/>
</dbReference>
<dbReference type="SUPFAM" id="SSF51735">
    <property type="entry name" value="NAD(P)-binding Rossmann-fold domains"/>
    <property type="match status" value="1"/>
</dbReference>
<keyword evidence="4" id="KW-1185">Reference proteome</keyword>
<organism evidence="3 4">
    <name type="scientific">Pararhodobacter aggregans</name>
    <dbReference type="NCBI Taxonomy" id="404875"/>
    <lineage>
        <taxon>Bacteria</taxon>
        <taxon>Pseudomonadati</taxon>
        <taxon>Pseudomonadota</taxon>
        <taxon>Alphaproteobacteria</taxon>
        <taxon>Rhodobacterales</taxon>
        <taxon>Paracoccaceae</taxon>
        <taxon>Pararhodobacter</taxon>
    </lineage>
</organism>
<dbReference type="PRINTS" id="PR00081">
    <property type="entry name" value="GDHRDH"/>
</dbReference>
<dbReference type="Gene3D" id="3.40.50.720">
    <property type="entry name" value="NAD(P)-binding Rossmann-like Domain"/>
    <property type="match status" value="1"/>
</dbReference>
<dbReference type="PROSITE" id="PS00061">
    <property type="entry name" value="ADH_SHORT"/>
    <property type="match status" value="1"/>
</dbReference>
<dbReference type="PANTHER" id="PTHR42760:SF133">
    <property type="entry name" value="3-OXOACYL-[ACYL-CARRIER-PROTEIN] REDUCTASE"/>
    <property type="match status" value="1"/>
</dbReference>
<dbReference type="FunFam" id="3.40.50.720:FF:000084">
    <property type="entry name" value="Short-chain dehydrogenase reductase"/>
    <property type="match status" value="1"/>
</dbReference>
<evidence type="ECO:0000313" key="4">
    <source>
        <dbReference type="Proteomes" id="UP000244810"/>
    </source>
</evidence>
<dbReference type="Proteomes" id="UP000244810">
    <property type="component" value="Unassembled WGS sequence"/>
</dbReference>
<dbReference type="AlphaFoldDB" id="A0A2T7UMS0"/>
<dbReference type="InterPro" id="IPR002347">
    <property type="entry name" value="SDR_fam"/>
</dbReference>
<dbReference type="GO" id="GO:0016616">
    <property type="term" value="F:oxidoreductase activity, acting on the CH-OH group of donors, NAD or NADP as acceptor"/>
    <property type="evidence" value="ECO:0007669"/>
    <property type="project" value="TreeGrafter"/>
</dbReference>
<keyword evidence="2" id="KW-0560">Oxidoreductase</keyword>
<accession>A0A2T7UMS0</accession>
<dbReference type="InterPro" id="IPR036291">
    <property type="entry name" value="NAD(P)-bd_dom_sf"/>
</dbReference>
<evidence type="ECO:0000256" key="1">
    <source>
        <dbReference type="ARBA" id="ARBA00006484"/>
    </source>
</evidence>
<name>A0A2T7UMS0_9RHOB</name>
<dbReference type="EMBL" id="QDDR01000011">
    <property type="protein sequence ID" value="PVE46000.1"/>
    <property type="molecule type" value="Genomic_DNA"/>
</dbReference>
<protein>
    <submittedName>
        <fullName evidence="3">Cyclopentanol dehydrogenase</fullName>
    </submittedName>
</protein>
<dbReference type="PANTHER" id="PTHR42760">
    <property type="entry name" value="SHORT-CHAIN DEHYDROGENASES/REDUCTASES FAMILY MEMBER"/>
    <property type="match status" value="1"/>
</dbReference>
<comment type="caution">
    <text evidence="3">The sequence shown here is derived from an EMBL/GenBank/DDBJ whole genome shotgun (WGS) entry which is preliminary data.</text>
</comment>
<reference evidence="3 4" key="1">
    <citation type="journal article" date="2011" name="Syst. Appl. Microbiol.">
        <title>Defluviimonas denitrificans gen. nov., sp. nov., and Pararhodobacter aggregans gen. nov., sp. nov., non-phototrophic Rhodobacteraceae from the biofilter of a marine aquaculture.</title>
        <authorList>
            <person name="Foesel B.U."/>
            <person name="Drake H.L."/>
            <person name="Schramm A."/>
        </authorList>
    </citation>
    <scope>NUCLEOTIDE SEQUENCE [LARGE SCALE GENOMIC DNA]</scope>
    <source>
        <strain evidence="3 4">D1-19</strain>
    </source>
</reference>
<dbReference type="InterPro" id="IPR020904">
    <property type="entry name" value="Sc_DH/Rdtase_CS"/>
</dbReference>
<comment type="similarity">
    <text evidence="1">Belongs to the short-chain dehydrogenases/reductases (SDR) family.</text>
</comment>
<evidence type="ECO:0000313" key="3">
    <source>
        <dbReference type="EMBL" id="PVE46000.1"/>
    </source>
</evidence>